<gene>
    <name evidence="2" type="ORF">NTJ_11173</name>
</gene>
<proteinExistence type="predicted"/>
<dbReference type="Proteomes" id="UP001307889">
    <property type="component" value="Chromosome 9"/>
</dbReference>
<evidence type="ECO:0000256" key="1">
    <source>
        <dbReference type="SAM" id="MobiDB-lite"/>
    </source>
</evidence>
<reference evidence="2 3" key="1">
    <citation type="submission" date="2023-09" db="EMBL/GenBank/DDBJ databases">
        <title>Nesidiocoris tenuis whole genome shotgun sequence.</title>
        <authorList>
            <person name="Shibata T."/>
            <person name="Shimoda M."/>
            <person name="Kobayashi T."/>
            <person name="Uehara T."/>
        </authorList>
    </citation>
    <scope>NUCLEOTIDE SEQUENCE [LARGE SCALE GENOMIC DNA]</scope>
    <source>
        <strain evidence="2 3">Japan</strain>
    </source>
</reference>
<sequence>MLASSISEDIADRGKKKASNSFKSPPKHKSLQPKHRKPKVEIVKKPAPAIETAAPSKTVPIAGQPGWVYVPVSWVKKDVSFPSRIAKPVLGLGS</sequence>
<feature type="region of interest" description="Disordered" evidence="1">
    <location>
        <begin position="1"/>
        <end position="39"/>
    </location>
</feature>
<protein>
    <submittedName>
        <fullName evidence="2">Uncharacterized protein</fullName>
    </submittedName>
</protein>
<name>A0ABN7B2A1_9HEMI</name>
<evidence type="ECO:0000313" key="2">
    <source>
        <dbReference type="EMBL" id="BES98358.1"/>
    </source>
</evidence>
<dbReference type="EMBL" id="AP028917">
    <property type="protein sequence ID" value="BES98358.1"/>
    <property type="molecule type" value="Genomic_DNA"/>
</dbReference>
<keyword evidence="3" id="KW-1185">Reference proteome</keyword>
<feature type="compositionally biased region" description="Basic residues" evidence="1">
    <location>
        <begin position="25"/>
        <end position="38"/>
    </location>
</feature>
<evidence type="ECO:0000313" key="3">
    <source>
        <dbReference type="Proteomes" id="UP001307889"/>
    </source>
</evidence>
<organism evidence="2 3">
    <name type="scientific">Nesidiocoris tenuis</name>
    <dbReference type="NCBI Taxonomy" id="355587"/>
    <lineage>
        <taxon>Eukaryota</taxon>
        <taxon>Metazoa</taxon>
        <taxon>Ecdysozoa</taxon>
        <taxon>Arthropoda</taxon>
        <taxon>Hexapoda</taxon>
        <taxon>Insecta</taxon>
        <taxon>Pterygota</taxon>
        <taxon>Neoptera</taxon>
        <taxon>Paraneoptera</taxon>
        <taxon>Hemiptera</taxon>
        <taxon>Heteroptera</taxon>
        <taxon>Panheteroptera</taxon>
        <taxon>Cimicomorpha</taxon>
        <taxon>Miridae</taxon>
        <taxon>Dicyphina</taxon>
        <taxon>Nesidiocoris</taxon>
    </lineage>
</organism>
<accession>A0ABN7B2A1</accession>